<dbReference type="AlphaFoldDB" id="A0A8E2F2L1"/>
<accession>A0A8E2F2L1</accession>
<protein>
    <submittedName>
        <fullName evidence="1">Uncharacterized protein</fullName>
    </submittedName>
</protein>
<reference evidence="1 2" key="1">
    <citation type="journal article" date="2016" name="Nat. Commun.">
        <title>Ectomycorrhizal ecology is imprinted in the genome of the dominant symbiotic fungus Cenococcum geophilum.</title>
        <authorList>
            <consortium name="DOE Joint Genome Institute"/>
            <person name="Peter M."/>
            <person name="Kohler A."/>
            <person name="Ohm R.A."/>
            <person name="Kuo A."/>
            <person name="Krutzmann J."/>
            <person name="Morin E."/>
            <person name="Arend M."/>
            <person name="Barry K.W."/>
            <person name="Binder M."/>
            <person name="Choi C."/>
            <person name="Clum A."/>
            <person name="Copeland A."/>
            <person name="Grisel N."/>
            <person name="Haridas S."/>
            <person name="Kipfer T."/>
            <person name="LaButti K."/>
            <person name="Lindquist E."/>
            <person name="Lipzen A."/>
            <person name="Maire R."/>
            <person name="Meier B."/>
            <person name="Mihaltcheva S."/>
            <person name="Molinier V."/>
            <person name="Murat C."/>
            <person name="Poggeler S."/>
            <person name="Quandt C.A."/>
            <person name="Sperisen C."/>
            <person name="Tritt A."/>
            <person name="Tisserant E."/>
            <person name="Crous P.W."/>
            <person name="Henrissat B."/>
            <person name="Nehls U."/>
            <person name="Egli S."/>
            <person name="Spatafora J.W."/>
            <person name="Grigoriev I.V."/>
            <person name="Martin F.M."/>
        </authorList>
    </citation>
    <scope>NUCLEOTIDE SEQUENCE [LARGE SCALE GENOMIC DNA]</scope>
    <source>
        <strain evidence="1 2">CBS 207.34</strain>
    </source>
</reference>
<sequence>MSTTVELGQLVLSYPKANLQLELIASITTALSQGSIDLQQNSSENVLSLLTSKSAWACRGSGLRLVVRVNVDGQPLGAVESENLSRSLINADLWSQLHLHASLPIDHLDVKHSSYKSGSVQIELSHARTDLDIDKQRSHRLSLGVPFADVKPPDGVSVCAVRAICLSIEISRTEQPLRSKKARHPIDYEAKNGADRNSVDLLQDYCYLPSLEEPFQLCLRPRDTIPLSERLDRTKAAFVQLGDKDEVRDFASNDFAQTSCLRKRSAELGLHEVDSTVEQRSELDFSQIMELLDAAIRITICRNPWKISSGVKVKRSNFSASLAEAAPSLWSPDYLSAISQRACLAPVISRALCHSLSKTRSLTLKSKMEDLAARGLRQSSIYRDILSNLPETCQNTHILNQLVAAEFWGFIQSTLFEPSAARRLKPLWQPGACINSTDGSDDLLEEQNTQDAESGFELYFESRDVLESIDDYLDNDSDGELLMASAGDAWMPGAEMRRHGCLETDFDCVHAGDIPQNQGLAAGTLQHDNVVDELTVSHLESTSLDRPRSCTTSNDYHDDIRESFGSLSYVVDSADPMLRLEERFIEDAISDDLILEI</sequence>
<name>A0A8E2F2L1_9PEZI</name>
<gene>
    <name evidence="1" type="ORF">AOQ84DRAFT_24256</name>
</gene>
<evidence type="ECO:0000313" key="2">
    <source>
        <dbReference type="Proteomes" id="UP000250140"/>
    </source>
</evidence>
<evidence type="ECO:0000313" key="1">
    <source>
        <dbReference type="EMBL" id="OCL09306.1"/>
    </source>
</evidence>
<dbReference type="OrthoDB" id="4187154at2759"/>
<proteinExistence type="predicted"/>
<dbReference type="Proteomes" id="UP000250140">
    <property type="component" value="Unassembled WGS sequence"/>
</dbReference>
<organism evidence="1 2">
    <name type="scientific">Glonium stellatum</name>
    <dbReference type="NCBI Taxonomy" id="574774"/>
    <lineage>
        <taxon>Eukaryota</taxon>
        <taxon>Fungi</taxon>
        <taxon>Dikarya</taxon>
        <taxon>Ascomycota</taxon>
        <taxon>Pezizomycotina</taxon>
        <taxon>Dothideomycetes</taxon>
        <taxon>Pleosporomycetidae</taxon>
        <taxon>Gloniales</taxon>
        <taxon>Gloniaceae</taxon>
        <taxon>Glonium</taxon>
    </lineage>
</organism>
<keyword evidence="2" id="KW-1185">Reference proteome</keyword>
<dbReference type="EMBL" id="KV749471">
    <property type="protein sequence ID" value="OCL09306.1"/>
    <property type="molecule type" value="Genomic_DNA"/>
</dbReference>